<gene>
    <name evidence="4" type="ORF">DM02DRAFT_133663</name>
</gene>
<protein>
    <recommendedName>
        <fullName evidence="3">Membrane anchor Opy2 N-terminal domain-containing protein</fullName>
    </recommendedName>
</protein>
<keyword evidence="5" id="KW-1185">Reference proteome</keyword>
<keyword evidence="2" id="KW-1133">Transmembrane helix</keyword>
<feature type="transmembrane region" description="Helical" evidence="2">
    <location>
        <begin position="62"/>
        <end position="84"/>
    </location>
</feature>
<feature type="compositionally biased region" description="Polar residues" evidence="1">
    <location>
        <begin position="431"/>
        <end position="449"/>
    </location>
</feature>
<feature type="region of interest" description="Disordered" evidence="1">
    <location>
        <begin position="431"/>
        <end position="487"/>
    </location>
</feature>
<dbReference type="Pfam" id="PF09463">
    <property type="entry name" value="Opy2"/>
    <property type="match status" value="1"/>
</dbReference>
<dbReference type="EMBL" id="KZ805317">
    <property type="protein sequence ID" value="PVI04921.1"/>
    <property type="molecule type" value="Genomic_DNA"/>
</dbReference>
<accession>A0A2V1E391</accession>
<evidence type="ECO:0000256" key="1">
    <source>
        <dbReference type="SAM" id="MobiDB-lite"/>
    </source>
</evidence>
<evidence type="ECO:0000259" key="3">
    <source>
        <dbReference type="Pfam" id="PF09463"/>
    </source>
</evidence>
<dbReference type="AlphaFoldDB" id="A0A2V1E391"/>
<keyword evidence="2" id="KW-0812">Transmembrane</keyword>
<dbReference type="OrthoDB" id="2402916at2759"/>
<feature type="domain" description="Membrane anchor Opy2 N-terminal" evidence="3">
    <location>
        <begin position="8"/>
        <end position="45"/>
    </location>
</feature>
<dbReference type="InterPro" id="IPR018571">
    <property type="entry name" value="Membrane_anchor_Opy2_N"/>
</dbReference>
<feature type="compositionally biased region" description="Polar residues" evidence="1">
    <location>
        <begin position="286"/>
        <end position="305"/>
    </location>
</feature>
<name>A0A2V1E391_9PLEO</name>
<feature type="compositionally biased region" description="Low complexity" evidence="1">
    <location>
        <begin position="321"/>
        <end position="345"/>
    </location>
</feature>
<sequence>MRTIFRRCYECDNSTSPTCLDLKCKSDEQCIQIPQSCNACANVKCISNPVFGENQQAKKPNVGAIAGGAVGGAVGLAIILFLFYKFCLKGRRQKYQEENWQGAEMVAQEKNPSDSATLRSTRESTYTVASMASSVLTRASNIIQIAYIPGVTNRSGPGSPDVLVPPVPPIPAMSPSSRNTGYSEQHFFVPDNFRNSTSTADVRSSYARTSLAPSLATTRASVASTVYRHDAIVSPLPAQTVLRGKAAVVSVKSSGSNSPTDTPIASTPPVPTIDPKHTAKPLRIQMPQQGGSKLSPSNSIRSTATLGKVRALNLTKKKTTSDSTPPKSSASSKSETPSSISTSETLVPTPRPLTEVSVASSDDGVAHGRARRAGDGESDSESDSDDHSRARRSLLRNSTTTTEISDSPTSIQSPLTLQSLQSPFADQASSITSYDRPTLNTRYTSNSSGLHAPMTPIQEEMNKRASDSNSSKRGQSPFADENRSDLR</sequence>
<evidence type="ECO:0000313" key="4">
    <source>
        <dbReference type="EMBL" id="PVI04921.1"/>
    </source>
</evidence>
<feature type="region of interest" description="Disordered" evidence="1">
    <location>
        <begin position="252"/>
        <end position="413"/>
    </location>
</feature>
<reference evidence="4 5" key="1">
    <citation type="journal article" date="2018" name="Sci. Rep.">
        <title>Comparative genomics provides insights into the lifestyle and reveals functional heterogeneity of dark septate endophytic fungi.</title>
        <authorList>
            <person name="Knapp D.G."/>
            <person name="Nemeth J.B."/>
            <person name="Barry K."/>
            <person name="Hainaut M."/>
            <person name="Henrissat B."/>
            <person name="Johnson J."/>
            <person name="Kuo A."/>
            <person name="Lim J.H.P."/>
            <person name="Lipzen A."/>
            <person name="Nolan M."/>
            <person name="Ohm R.A."/>
            <person name="Tamas L."/>
            <person name="Grigoriev I.V."/>
            <person name="Spatafora J.W."/>
            <person name="Nagy L.G."/>
            <person name="Kovacs G.M."/>
        </authorList>
    </citation>
    <scope>NUCLEOTIDE SEQUENCE [LARGE SCALE GENOMIC DNA]</scope>
    <source>
        <strain evidence="4 5">DSE2036</strain>
    </source>
</reference>
<evidence type="ECO:0000256" key="2">
    <source>
        <dbReference type="SAM" id="Phobius"/>
    </source>
</evidence>
<dbReference type="Proteomes" id="UP000244855">
    <property type="component" value="Unassembled WGS sequence"/>
</dbReference>
<organism evidence="4 5">
    <name type="scientific">Periconia macrospinosa</name>
    <dbReference type="NCBI Taxonomy" id="97972"/>
    <lineage>
        <taxon>Eukaryota</taxon>
        <taxon>Fungi</taxon>
        <taxon>Dikarya</taxon>
        <taxon>Ascomycota</taxon>
        <taxon>Pezizomycotina</taxon>
        <taxon>Dothideomycetes</taxon>
        <taxon>Pleosporomycetidae</taxon>
        <taxon>Pleosporales</taxon>
        <taxon>Massarineae</taxon>
        <taxon>Periconiaceae</taxon>
        <taxon>Periconia</taxon>
    </lineage>
</organism>
<evidence type="ECO:0000313" key="5">
    <source>
        <dbReference type="Proteomes" id="UP000244855"/>
    </source>
</evidence>
<dbReference type="STRING" id="97972.A0A2V1E391"/>
<proteinExistence type="predicted"/>
<keyword evidence="2" id="KW-0472">Membrane</keyword>
<feature type="compositionally biased region" description="Polar residues" evidence="1">
    <location>
        <begin position="403"/>
        <end position="413"/>
    </location>
</feature>